<gene>
    <name evidence="1" type="ORF">FRUB_02116</name>
</gene>
<evidence type="ECO:0000313" key="2">
    <source>
        <dbReference type="Proteomes" id="UP000214646"/>
    </source>
</evidence>
<dbReference type="AlphaFoldDB" id="A0A225EB81"/>
<protein>
    <submittedName>
        <fullName evidence="1">Uncharacterized protein</fullName>
    </submittedName>
</protein>
<proteinExistence type="predicted"/>
<dbReference type="Proteomes" id="UP000214646">
    <property type="component" value="Unassembled WGS sequence"/>
</dbReference>
<accession>A0A225EB81</accession>
<keyword evidence="2" id="KW-1185">Reference proteome</keyword>
<organism evidence="1 2">
    <name type="scientific">Fimbriiglobus ruber</name>
    <dbReference type="NCBI Taxonomy" id="1908690"/>
    <lineage>
        <taxon>Bacteria</taxon>
        <taxon>Pseudomonadati</taxon>
        <taxon>Planctomycetota</taxon>
        <taxon>Planctomycetia</taxon>
        <taxon>Gemmatales</taxon>
        <taxon>Gemmataceae</taxon>
        <taxon>Fimbriiglobus</taxon>
    </lineage>
</organism>
<dbReference type="EMBL" id="NIDE01000002">
    <property type="protein sequence ID" value="OWK45785.1"/>
    <property type="molecule type" value="Genomic_DNA"/>
</dbReference>
<name>A0A225EB81_9BACT</name>
<reference evidence="2" key="1">
    <citation type="submission" date="2017-06" db="EMBL/GenBank/DDBJ databases">
        <title>Genome analysis of Fimbriiglobus ruber SP5, the first member of the order Planctomycetales with confirmed chitinolytic capability.</title>
        <authorList>
            <person name="Ravin N.V."/>
            <person name="Rakitin A.L."/>
            <person name="Ivanova A.A."/>
            <person name="Beletsky A.V."/>
            <person name="Kulichevskaya I.S."/>
            <person name="Mardanov A.V."/>
            <person name="Dedysh S.N."/>
        </authorList>
    </citation>
    <scope>NUCLEOTIDE SEQUENCE [LARGE SCALE GENOMIC DNA]</scope>
    <source>
        <strain evidence="2">SP5</strain>
    </source>
</reference>
<sequence length="150" mass="15572">MNILFPIDRRQEMDGASYTGVANGNIQPCRFVVADGTGTAPYAANLVVQATGATVGLFGISQKSTRYVPWAPLDDGYAAVAGEMLQIHGLGDDEALLAISATVVNGQELTSDSGGMGTPAASGNYVGAIAKQEGNAGDQIRVRPIRYKLP</sequence>
<comment type="caution">
    <text evidence="1">The sequence shown here is derived from an EMBL/GenBank/DDBJ whole genome shotgun (WGS) entry which is preliminary data.</text>
</comment>
<evidence type="ECO:0000313" key="1">
    <source>
        <dbReference type="EMBL" id="OWK45785.1"/>
    </source>
</evidence>